<protein>
    <recommendedName>
        <fullName evidence="1">F-box domain-containing protein</fullName>
    </recommendedName>
</protein>
<keyword evidence="3" id="KW-1185">Reference proteome</keyword>
<dbReference type="SUPFAM" id="SSF52047">
    <property type="entry name" value="RNI-like"/>
    <property type="match status" value="1"/>
</dbReference>
<accession>A0A1R3HPW5</accession>
<name>A0A1R3HPW5_COCAP</name>
<dbReference type="OrthoDB" id="976179at2759"/>
<dbReference type="SUPFAM" id="SSF81383">
    <property type="entry name" value="F-box domain"/>
    <property type="match status" value="2"/>
</dbReference>
<organism evidence="2 3">
    <name type="scientific">Corchorus capsularis</name>
    <name type="common">Jute</name>
    <dbReference type="NCBI Taxonomy" id="210143"/>
    <lineage>
        <taxon>Eukaryota</taxon>
        <taxon>Viridiplantae</taxon>
        <taxon>Streptophyta</taxon>
        <taxon>Embryophyta</taxon>
        <taxon>Tracheophyta</taxon>
        <taxon>Spermatophyta</taxon>
        <taxon>Magnoliopsida</taxon>
        <taxon>eudicotyledons</taxon>
        <taxon>Gunneridae</taxon>
        <taxon>Pentapetalae</taxon>
        <taxon>rosids</taxon>
        <taxon>malvids</taxon>
        <taxon>Malvales</taxon>
        <taxon>Malvaceae</taxon>
        <taxon>Grewioideae</taxon>
        <taxon>Apeibeae</taxon>
        <taxon>Corchorus</taxon>
    </lineage>
</organism>
<dbReference type="Pfam" id="PF00646">
    <property type="entry name" value="F-box"/>
    <property type="match status" value="2"/>
</dbReference>
<evidence type="ECO:0000313" key="2">
    <source>
        <dbReference type="EMBL" id="OMO72467.1"/>
    </source>
</evidence>
<dbReference type="Proteomes" id="UP000188268">
    <property type="component" value="Unassembled WGS sequence"/>
</dbReference>
<dbReference type="EMBL" id="AWWV01011421">
    <property type="protein sequence ID" value="OMO72467.1"/>
    <property type="molecule type" value="Genomic_DNA"/>
</dbReference>
<dbReference type="PANTHER" id="PTHR47481">
    <property type="match status" value="1"/>
</dbReference>
<reference evidence="2 3" key="1">
    <citation type="submission" date="2013-09" db="EMBL/GenBank/DDBJ databases">
        <title>Corchorus capsularis genome sequencing.</title>
        <authorList>
            <person name="Alam M."/>
            <person name="Haque M.S."/>
            <person name="Islam M.S."/>
            <person name="Emdad E.M."/>
            <person name="Islam M.M."/>
            <person name="Ahmed B."/>
            <person name="Halim A."/>
            <person name="Hossen Q.M.M."/>
            <person name="Hossain M.Z."/>
            <person name="Ahmed R."/>
            <person name="Khan M.M."/>
            <person name="Islam R."/>
            <person name="Rashid M.M."/>
            <person name="Khan S.A."/>
            <person name="Rahman M.S."/>
            <person name="Alam M."/>
        </authorList>
    </citation>
    <scope>NUCLEOTIDE SEQUENCE [LARGE SCALE GENOMIC DNA]</scope>
    <source>
        <strain evidence="3">cv. CVL-1</strain>
        <tissue evidence="2">Whole seedling</tissue>
    </source>
</reference>
<dbReference type="InterPro" id="IPR036047">
    <property type="entry name" value="F-box-like_dom_sf"/>
</dbReference>
<dbReference type="InterPro" id="IPR001810">
    <property type="entry name" value="F-box_dom"/>
</dbReference>
<gene>
    <name evidence="2" type="ORF">CCACVL1_17774</name>
</gene>
<sequence length="1100" mass="126402">MTEKKTEKNYRAKLDPRNIASDLELDPKDYISGLPDSILYHIISKLPFEFAVQTCRLSTQWKDVWQKALLEMVEDPSLEDIDITLTNFLEQLSEFNRPTQNCGFKFNFGRGRFFFVAITPNNKLVFDSSFVGEQKLSEPFDLLLPLNLPKPHPDNKQHFPEHIKVKSLHLKSVSSLICKTLSSFLSKKKLPFLESLTIEKCNGLQSLEINEACRLSTLIVLDCPKLEFLSIRHNLFLDTFRYRGRYVSFQYLYGAIRVRDVMLDFRHGSIYNNNYWTSSSSRGYTNCHVKELWWIDCSIEGNQVKFLLRFLKECPFLERLYVTIDPNCYPDSCKLTDRFSRRFTNENGKCFHAAKQTLSHLKLVKLEGFPNEKEEIKFVRKLIPLSEETPEIIAKSPDGTCLRQLVKVARPEKNGKNPYSNRFKVLKHNAFTDHSHMNFLFDLKLKLDRKDYISGLPNDIVYHIISKLPFEVVVQTARLSTQWKDVWQKALLAMVEDPSLEDIDITLTNFLEQFSEFNRPRQHRGFKFNFGGGRFFLVAITSNNTLVFDFSSLGEQKLSKPFDLLLSLNLPTPYYKQPSPEHIKVKSLHLKSVNSLVCEALSSFLSKKKLPFLKSLTIEKCNELQALEINKAKGLKTLIVLDCPKLESLSFNHSLYLECFRYRGRYVPFYYLSVVIRDVMLDFRQGLVYNHKENCENLGLLTFNVRNSCSLTICRWFFESIYNNHYWISSSSRGYICQVDPNCYPDSCKLTDRFSRRFTNENGKCSHATKQTLSHLKLVKLEGFPNEKEEIKFVRKLIPLYEETPEIIAKSPDGTCLRQLILANPNAAAAPISITSTTNLPVKLTSSNYTSWKAQMDALLVGLYLAGYVDGSFPLPPFEIQQEGEMIPNPAYNLWLRQDKLILHALITSTSESILPYIASATTSSEAWNTLAKVFANKNRSRIMSLKEQLSLTRRDQMAVGDYIQHMKQLADAIRMAGSPVEDDDLVLHILKGVGPDFKDVVAAVRCRETPMSIDELHSTFTAHELHLKNEAAVASMEVNIPSANFTRRVNNNNSNHGRGRFNSRFNGPRTYSNHSTVSNNNNRPTCQICDKFGHSVRAT</sequence>
<dbReference type="AlphaFoldDB" id="A0A1R3HPW5"/>
<dbReference type="InterPro" id="IPR053781">
    <property type="entry name" value="F-box_AtFBL13-like"/>
</dbReference>
<comment type="caution">
    <text evidence="2">The sequence shown here is derived from an EMBL/GenBank/DDBJ whole genome shotgun (WGS) entry which is preliminary data.</text>
</comment>
<evidence type="ECO:0000313" key="3">
    <source>
        <dbReference type="Proteomes" id="UP000188268"/>
    </source>
</evidence>
<dbReference type="Pfam" id="PF14223">
    <property type="entry name" value="Retrotran_gag_2"/>
    <property type="match status" value="1"/>
</dbReference>
<feature type="domain" description="F-box" evidence="1">
    <location>
        <begin position="34"/>
        <end position="72"/>
    </location>
</feature>
<dbReference type="PANTHER" id="PTHR47481:SF9">
    <property type="entry name" value="RETROTRANSPOSON GAG DOMAIN-CONTAINING PROTEIN"/>
    <property type="match status" value="1"/>
</dbReference>
<proteinExistence type="predicted"/>
<feature type="domain" description="F-box" evidence="1">
    <location>
        <begin position="456"/>
        <end position="495"/>
    </location>
</feature>
<evidence type="ECO:0000259" key="1">
    <source>
        <dbReference type="SMART" id="SM00256"/>
    </source>
</evidence>
<dbReference type="Gene3D" id="1.20.1280.50">
    <property type="match status" value="1"/>
</dbReference>
<dbReference type="SMART" id="SM00256">
    <property type="entry name" value="FBOX"/>
    <property type="match status" value="2"/>
</dbReference>
<dbReference type="CDD" id="cd22160">
    <property type="entry name" value="F-box_AtFBL13-like"/>
    <property type="match status" value="1"/>
</dbReference>
<dbReference type="Gramene" id="OMO72467">
    <property type="protein sequence ID" value="OMO72467"/>
    <property type="gene ID" value="CCACVL1_17774"/>
</dbReference>